<evidence type="ECO:0000313" key="3">
    <source>
        <dbReference type="Proteomes" id="UP000182235"/>
    </source>
</evidence>
<dbReference type="AlphaFoldDB" id="A0A1J9QHD0"/>
<dbReference type="Proteomes" id="UP000182235">
    <property type="component" value="Unassembled WGS sequence"/>
</dbReference>
<dbReference type="OrthoDB" id="6484178at2759"/>
<name>A0A1J9QHD0_9EURO</name>
<keyword evidence="3" id="KW-1185">Reference proteome</keyword>
<gene>
    <name evidence="2" type="ORF">AJ78_05043</name>
</gene>
<accession>A0A1J9QHD0</accession>
<sequence length="162" mass="17929">MVVTPTHNGRPGAHYSPNNQSEGIGEPRHCYSADAWRGGSSNPSLPRGKLGLGELCRCAADMNHNRQDTEGESPMVSCREVACHRSDRLTNRDLLLSTYLPRMTIRYQKGASHDNVNTLSRSRNLQCDPGEIRRRFPRTSGRSVCVTSTSDVGMTLSDEINI</sequence>
<dbReference type="VEuPathDB" id="FungiDB:AJ78_05043"/>
<protein>
    <submittedName>
        <fullName evidence="2">Uncharacterized protein</fullName>
    </submittedName>
</protein>
<reference evidence="2 3" key="1">
    <citation type="submission" date="2015-07" db="EMBL/GenBank/DDBJ databases">
        <title>Emmonsia species relationships and genome sequence.</title>
        <authorList>
            <consortium name="The Broad Institute Genomics Platform"/>
            <person name="Cuomo C.A."/>
            <person name="Munoz J.F."/>
            <person name="Imamovic A."/>
            <person name="Priest M.E."/>
            <person name="Young S."/>
            <person name="Clay O.K."/>
            <person name="McEwen J.G."/>
        </authorList>
    </citation>
    <scope>NUCLEOTIDE SEQUENCE [LARGE SCALE GENOMIC DNA]</scope>
    <source>
        <strain evidence="2 3">UAMH 9510</strain>
    </source>
</reference>
<organism evidence="2 3">
    <name type="scientific">Emergomyces pasteurianus Ep9510</name>
    <dbReference type="NCBI Taxonomy" id="1447872"/>
    <lineage>
        <taxon>Eukaryota</taxon>
        <taxon>Fungi</taxon>
        <taxon>Dikarya</taxon>
        <taxon>Ascomycota</taxon>
        <taxon>Pezizomycotina</taxon>
        <taxon>Eurotiomycetes</taxon>
        <taxon>Eurotiomycetidae</taxon>
        <taxon>Onygenales</taxon>
        <taxon>Ajellomycetaceae</taxon>
        <taxon>Emergomyces</taxon>
    </lineage>
</organism>
<evidence type="ECO:0000256" key="1">
    <source>
        <dbReference type="SAM" id="MobiDB-lite"/>
    </source>
</evidence>
<feature type="region of interest" description="Disordered" evidence="1">
    <location>
        <begin position="1"/>
        <end position="28"/>
    </location>
</feature>
<proteinExistence type="predicted"/>
<evidence type="ECO:0000313" key="2">
    <source>
        <dbReference type="EMBL" id="OJD14613.1"/>
    </source>
</evidence>
<dbReference type="EMBL" id="LGRN01000208">
    <property type="protein sequence ID" value="OJD14613.1"/>
    <property type="molecule type" value="Genomic_DNA"/>
</dbReference>
<comment type="caution">
    <text evidence="2">The sequence shown here is derived from an EMBL/GenBank/DDBJ whole genome shotgun (WGS) entry which is preliminary data.</text>
</comment>